<name>X1DYS8_9ZZZZ</name>
<comment type="caution">
    <text evidence="1">The sequence shown here is derived from an EMBL/GenBank/DDBJ whole genome shotgun (WGS) entry which is preliminary data.</text>
</comment>
<reference evidence="1" key="1">
    <citation type="journal article" date="2014" name="Front. Microbiol.">
        <title>High frequency of phylogenetically diverse reductive dehalogenase-homologous genes in deep subseafloor sedimentary metagenomes.</title>
        <authorList>
            <person name="Kawai M."/>
            <person name="Futagami T."/>
            <person name="Toyoda A."/>
            <person name="Takaki Y."/>
            <person name="Nishi S."/>
            <person name="Hori S."/>
            <person name="Arai W."/>
            <person name="Tsubouchi T."/>
            <person name="Morono Y."/>
            <person name="Uchiyama I."/>
            <person name="Ito T."/>
            <person name="Fujiyama A."/>
            <person name="Inagaki F."/>
            <person name="Takami H."/>
        </authorList>
    </citation>
    <scope>NUCLEOTIDE SEQUENCE</scope>
    <source>
        <strain evidence="1">Expedition CK06-06</strain>
    </source>
</reference>
<feature type="non-terminal residue" evidence="1">
    <location>
        <position position="1"/>
    </location>
</feature>
<sequence length="119" mass="13795">PHDFDTNSIVICSVCHSDILDLVGVYQSPVNFAVVCKQCLARFTHNDIEMMIGLFFLYGGYYGKLKNRTFSLDEALSKMEMPINKDEVEEMNQRLMHQALIHGLKPFQFNQKLQLYTEE</sequence>
<protein>
    <submittedName>
        <fullName evidence="1">Uncharacterized protein</fullName>
    </submittedName>
</protein>
<gene>
    <name evidence="1" type="ORF">S01H4_47722</name>
</gene>
<dbReference type="AlphaFoldDB" id="X1DYS8"/>
<dbReference type="EMBL" id="BART01026823">
    <property type="protein sequence ID" value="GAH01533.1"/>
    <property type="molecule type" value="Genomic_DNA"/>
</dbReference>
<proteinExistence type="predicted"/>
<accession>X1DYS8</accession>
<organism evidence="1">
    <name type="scientific">marine sediment metagenome</name>
    <dbReference type="NCBI Taxonomy" id="412755"/>
    <lineage>
        <taxon>unclassified sequences</taxon>
        <taxon>metagenomes</taxon>
        <taxon>ecological metagenomes</taxon>
    </lineage>
</organism>
<evidence type="ECO:0000313" key="1">
    <source>
        <dbReference type="EMBL" id="GAH01533.1"/>
    </source>
</evidence>